<reference evidence="2" key="1">
    <citation type="submission" date="2015-04" db="UniProtKB">
        <authorList>
            <consortium name="EnsemblPlants"/>
        </authorList>
    </citation>
    <scope>IDENTIFICATION</scope>
</reference>
<evidence type="ECO:0000256" key="1">
    <source>
        <dbReference type="SAM" id="MobiDB-lite"/>
    </source>
</evidence>
<dbReference type="Gramene" id="OPUNC12G03940.1">
    <property type="protein sequence ID" value="OPUNC12G03940.1"/>
    <property type="gene ID" value="OPUNC12G03940"/>
</dbReference>
<evidence type="ECO:0000313" key="2">
    <source>
        <dbReference type="EnsemblPlants" id="OPUNC12G03940.1"/>
    </source>
</evidence>
<feature type="compositionally biased region" description="Acidic residues" evidence="1">
    <location>
        <begin position="28"/>
        <end position="37"/>
    </location>
</feature>
<name>A0A0E0MK12_ORYPU</name>
<reference evidence="2" key="2">
    <citation type="submission" date="2018-05" db="EMBL/GenBank/DDBJ databases">
        <title>OpunRS2 (Oryza punctata Reference Sequence Version 2).</title>
        <authorList>
            <person name="Zhang J."/>
            <person name="Kudrna D."/>
            <person name="Lee S."/>
            <person name="Talag J."/>
            <person name="Welchert J."/>
            <person name="Wing R.A."/>
        </authorList>
    </citation>
    <scope>NUCLEOTIDE SEQUENCE [LARGE SCALE GENOMIC DNA]</scope>
</reference>
<keyword evidence="3" id="KW-1185">Reference proteome</keyword>
<dbReference type="EnsemblPlants" id="OPUNC12G03940.1">
    <property type="protein sequence ID" value="OPUNC12G03940.1"/>
    <property type="gene ID" value="OPUNC12G03940"/>
</dbReference>
<sequence>MKECLRCKECTPGMDSSVGSAERRIEEVPNEEGDVCDETSMKELPNQDDDGLRTALETGDGFEIQDDFGNEDEETEDEGVESQLAVPAVVYKRIYT</sequence>
<accession>A0A0E0MK12</accession>
<dbReference type="Proteomes" id="UP000026962">
    <property type="component" value="Chromosome 12"/>
</dbReference>
<proteinExistence type="predicted"/>
<organism evidence="2">
    <name type="scientific">Oryza punctata</name>
    <name type="common">Red rice</name>
    <dbReference type="NCBI Taxonomy" id="4537"/>
    <lineage>
        <taxon>Eukaryota</taxon>
        <taxon>Viridiplantae</taxon>
        <taxon>Streptophyta</taxon>
        <taxon>Embryophyta</taxon>
        <taxon>Tracheophyta</taxon>
        <taxon>Spermatophyta</taxon>
        <taxon>Magnoliopsida</taxon>
        <taxon>Liliopsida</taxon>
        <taxon>Poales</taxon>
        <taxon>Poaceae</taxon>
        <taxon>BOP clade</taxon>
        <taxon>Oryzoideae</taxon>
        <taxon>Oryzeae</taxon>
        <taxon>Oryzinae</taxon>
        <taxon>Oryza</taxon>
    </lineage>
</organism>
<evidence type="ECO:0000313" key="3">
    <source>
        <dbReference type="Proteomes" id="UP000026962"/>
    </source>
</evidence>
<feature type="region of interest" description="Disordered" evidence="1">
    <location>
        <begin position="15"/>
        <end position="54"/>
    </location>
</feature>
<dbReference type="HOGENOM" id="CLU_2363358_0_0_1"/>
<dbReference type="STRING" id="4537.A0A0E0MK12"/>
<dbReference type="AlphaFoldDB" id="A0A0E0MK12"/>
<protein>
    <submittedName>
        <fullName evidence="2">Uncharacterized protein</fullName>
    </submittedName>
</protein>